<protein>
    <recommendedName>
        <fullName evidence="4">Cytochrome bc1 complex Rieske iron-sulfur subunit</fullName>
    </recommendedName>
    <alternativeName>
        <fullName evidence="18">Cytochrome bc1 reductase complex subunit QcrA</fullName>
    </alternativeName>
    <alternativeName>
        <fullName evidence="19">Rieske iron-sulfur protein</fullName>
    </alternativeName>
</protein>
<sequence>MSTQDRAGSDPATDEAGPTHGGPDDDYSPERLAGMQREDLNRLGARYDGVEVLHVDPPPAPGSGLEKQAERQVAIAFGLAGLFALAFAVVYFGSDWFLPDWQWDSEDNGWSALYTPMLGLTMGGALVFIGVGLVLFVKKLLPHETAVQDKHDGSNFDRATTAATLMGGLDKTGFPRRKMIGRSLGFAGGAMGLMLIAPLGGLIKNPNKGNPLGTTEWADGVRLVRDDGSPIRPGDQEPGSLETVFPAVEGGNRAADAATMLIRLRPEQMANLRPRDGQSDFGYGDYVAYSKICTHAGCPVSLYEQETSRILCPCHQSQFDVLQGAKPVFGPASRSLPELPITLDDEGYFVARSDYIEAVGPTYWNRERI</sequence>
<evidence type="ECO:0000256" key="1">
    <source>
        <dbReference type="ARBA" id="ARBA00002494"/>
    </source>
</evidence>
<keyword evidence="5" id="KW-0813">Transport</keyword>
<dbReference type="EMBL" id="JBAPLV010000003">
    <property type="protein sequence ID" value="MEI4277595.1"/>
    <property type="molecule type" value="Genomic_DNA"/>
</dbReference>
<feature type="transmembrane region" description="Helical" evidence="21">
    <location>
        <begin position="73"/>
        <end position="93"/>
    </location>
</feature>
<keyword evidence="10" id="KW-0479">Metal-binding</keyword>
<keyword evidence="11" id="KW-0249">Electron transport</keyword>
<evidence type="ECO:0000256" key="5">
    <source>
        <dbReference type="ARBA" id="ARBA00022448"/>
    </source>
</evidence>
<organism evidence="23 24">
    <name type="scientific">Klenkia terrae</name>
    <dbReference type="NCBI Taxonomy" id="1052259"/>
    <lineage>
        <taxon>Bacteria</taxon>
        <taxon>Bacillati</taxon>
        <taxon>Actinomycetota</taxon>
        <taxon>Actinomycetes</taxon>
        <taxon>Geodermatophilales</taxon>
        <taxon>Geodermatophilaceae</taxon>
        <taxon>Klenkia</taxon>
    </lineage>
</organism>
<dbReference type="InterPro" id="IPR045603">
    <property type="entry name" value="QcrA_N"/>
</dbReference>
<keyword evidence="8 21" id="KW-0812">Transmembrane</keyword>
<comment type="caution">
    <text evidence="23">The sequence shown here is derived from an EMBL/GenBank/DDBJ whole genome shotgun (WGS) entry which is preliminary data.</text>
</comment>
<dbReference type="RefSeq" id="WP_225232051.1">
    <property type="nucleotide sequence ID" value="NZ_JBAPLV010000003.1"/>
</dbReference>
<comment type="subcellular location">
    <subcellularLocation>
        <location evidence="2">Cell membrane</location>
        <topology evidence="2">Multi-pass membrane protein</topology>
    </subcellularLocation>
</comment>
<evidence type="ECO:0000313" key="24">
    <source>
        <dbReference type="Proteomes" id="UP001373496"/>
    </source>
</evidence>
<keyword evidence="9" id="KW-0001">2Fe-2S</keyword>
<keyword evidence="16 21" id="KW-0472">Membrane</keyword>
<reference evidence="23 24" key="1">
    <citation type="submission" date="2024-03" db="EMBL/GenBank/DDBJ databases">
        <title>Draft genome sequence of Klenkia terrae.</title>
        <authorList>
            <person name="Duangmal K."/>
            <person name="Chantavorakit T."/>
        </authorList>
    </citation>
    <scope>NUCLEOTIDE SEQUENCE [LARGE SCALE GENOMIC DNA]</scope>
    <source>
        <strain evidence="23 24">JCM 17786</strain>
    </source>
</reference>
<dbReference type="Gene3D" id="2.102.10.10">
    <property type="entry name" value="Rieske [2Fe-2S] iron-sulphur domain"/>
    <property type="match status" value="1"/>
</dbReference>
<evidence type="ECO:0000256" key="4">
    <source>
        <dbReference type="ARBA" id="ARBA00015816"/>
    </source>
</evidence>
<dbReference type="PROSITE" id="PS51296">
    <property type="entry name" value="RIESKE"/>
    <property type="match status" value="1"/>
</dbReference>
<comment type="similarity">
    <text evidence="3">Belongs to the Rieske iron-sulfur protein family.</text>
</comment>
<keyword evidence="14" id="KW-0408">Iron</keyword>
<dbReference type="PANTHER" id="PTHR10134">
    <property type="entry name" value="CYTOCHROME B-C1 COMPLEX SUBUNIT RIESKE, MITOCHONDRIAL"/>
    <property type="match status" value="1"/>
</dbReference>
<comment type="function">
    <text evidence="1">Iron-sulfur subunit of the cytochrome bc1 complex, an essential component of the respiratory electron transport chain required for ATP synthesis. The bc1 complex catalyzes the oxidation of menaquinol and the reduction of cytochrome c in the respiratory chain. The bc1 complex operates through a Q-cycle mechanism that couples electron transfer to generation of the proton gradient that drives ATP synthesis.</text>
</comment>
<dbReference type="InterPro" id="IPR017941">
    <property type="entry name" value="Rieske_2Fe-2S"/>
</dbReference>
<evidence type="ECO:0000256" key="8">
    <source>
        <dbReference type="ARBA" id="ARBA00022692"/>
    </source>
</evidence>
<dbReference type="Pfam" id="PF19297">
    <property type="entry name" value="QcrA_N"/>
    <property type="match status" value="1"/>
</dbReference>
<feature type="transmembrane region" description="Helical" evidence="21">
    <location>
        <begin position="184"/>
        <end position="203"/>
    </location>
</feature>
<dbReference type="InterPro" id="IPR014349">
    <property type="entry name" value="Rieske_Fe-S_prot"/>
</dbReference>
<evidence type="ECO:0000256" key="7">
    <source>
        <dbReference type="ARBA" id="ARBA00022660"/>
    </source>
</evidence>
<name>A0ABU8E226_9ACTN</name>
<evidence type="ECO:0000256" key="19">
    <source>
        <dbReference type="ARBA" id="ARBA00032409"/>
    </source>
</evidence>
<keyword evidence="13" id="KW-0560">Oxidoreductase</keyword>
<dbReference type="InterPro" id="IPR036922">
    <property type="entry name" value="Rieske_2Fe-2S_sf"/>
</dbReference>
<evidence type="ECO:0000256" key="12">
    <source>
        <dbReference type="ARBA" id="ARBA00022989"/>
    </source>
</evidence>
<keyword evidence="6" id="KW-1003">Cell membrane</keyword>
<evidence type="ECO:0000259" key="22">
    <source>
        <dbReference type="PROSITE" id="PS51296"/>
    </source>
</evidence>
<keyword evidence="24" id="KW-1185">Reference proteome</keyword>
<keyword evidence="15" id="KW-0411">Iron-sulfur</keyword>
<accession>A0ABU8E226</accession>
<dbReference type="CDD" id="cd03467">
    <property type="entry name" value="Rieske"/>
    <property type="match status" value="1"/>
</dbReference>
<evidence type="ECO:0000256" key="21">
    <source>
        <dbReference type="SAM" id="Phobius"/>
    </source>
</evidence>
<feature type="transmembrane region" description="Helical" evidence="21">
    <location>
        <begin position="113"/>
        <end position="137"/>
    </location>
</feature>
<dbReference type="SUPFAM" id="SSF50022">
    <property type="entry name" value="ISP domain"/>
    <property type="match status" value="1"/>
</dbReference>
<evidence type="ECO:0000256" key="16">
    <source>
        <dbReference type="ARBA" id="ARBA00023136"/>
    </source>
</evidence>
<dbReference type="Pfam" id="PF00355">
    <property type="entry name" value="Rieske"/>
    <property type="match status" value="1"/>
</dbReference>
<evidence type="ECO:0000256" key="13">
    <source>
        <dbReference type="ARBA" id="ARBA00023002"/>
    </source>
</evidence>
<feature type="region of interest" description="Disordered" evidence="20">
    <location>
        <begin position="1"/>
        <end position="34"/>
    </location>
</feature>
<gene>
    <name evidence="23" type="ORF">UXQ13_03875</name>
</gene>
<evidence type="ECO:0000256" key="6">
    <source>
        <dbReference type="ARBA" id="ARBA00022475"/>
    </source>
</evidence>
<evidence type="ECO:0000256" key="17">
    <source>
        <dbReference type="ARBA" id="ARBA00023157"/>
    </source>
</evidence>
<keyword evidence="7" id="KW-0679">Respiratory chain</keyword>
<keyword evidence="17" id="KW-1015">Disulfide bond</keyword>
<evidence type="ECO:0000256" key="14">
    <source>
        <dbReference type="ARBA" id="ARBA00023004"/>
    </source>
</evidence>
<evidence type="ECO:0000256" key="18">
    <source>
        <dbReference type="ARBA" id="ARBA00029586"/>
    </source>
</evidence>
<evidence type="ECO:0000256" key="15">
    <source>
        <dbReference type="ARBA" id="ARBA00023014"/>
    </source>
</evidence>
<evidence type="ECO:0000256" key="11">
    <source>
        <dbReference type="ARBA" id="ARBA00022982"/>
    </source>
</evidence>
<dbReference type="Proteomes" id="UP001373496">
    <property type="component" value="Unassembled WGS sequence"/>
</dbReference>
<evidence type="ECO:0000256" key="2">
    <source>
        <dbReference type="ARBA" id="ARBA00004651"/>
    </source>
</evidence>
<evidence type="ECO:0000256" key="20">
    <source>
        <dbReference type="SAM" id="MobiDB-lite"/>
    </source>
</evidence>
<evidence type="ECO:0000313" key="23">
    <source>
        <dbReference type="EMBL" id="MEI4277595.1"/>
    </source>
</evidence>
<evidence type="ECO:0000256" key="10">
    <source>
        <dbReference type="ARBA" id="ARBA00022723"/>
    </source>
</evidence>
<keyword evidence="12 21" id="KW-1133">Transmembrane helix</keyword>
<evidence type="ECO:0000256" key="3">
    <source>
        <dbReference type="ARBA" id="ARBA00010651"/>
    </source>
</evidence>
<feature type="domain" description="Rieske" evidence="22">
    <location>
        <begin position="246"/>
        <end position="350"/>
    </location>
</feature>
<evidence type="ECO:0000256" key="9">
    <source>
        <dbReference type="ARBA" id="ARBA00022714"/>
    </source>
</evidence>
<proteinExistence type="inferred from homology"/>